<dbReference type="Proteomes" id="UP000189475">
    <property type="component" value="Unassembled WGS sequence"/>
</dbReference>
<dbReference type="AlphaFoldDB" id="A0A1R4B4R0"/>
<protein>
    <submittedName>
        <fullName evidence="1">Uncharacterized protein</fullName>
    </submittedName>
</protein>
<dbReference type="EMBL" id="FUFT01000005">
    <property type="protein sequence ID" value="SJL83895.1"/>
    <property type="molecule type" value="Genomic_DNA"/>
</dbReference>
<dbReference type="STRING" id="1918946.VPAL9027_01874"/>
<evidence type="ECO:0000313" key="1">
    <source>
        <dbReference type="EMBL" id="SJL83895.1"/>
    </source>
</evidence>
<proteinExistence type="predicted"/>
<evidence type="ECO:0000313" key="2">
    <source>
        <dbReference type="Proteomes" id="UP000189475"/>
    </source>
</evidence>
<keyword evidence="2" id="KW-1185">Reference proteome</keyword>
<accession>A0A1R4B4R0</accession>
<name>A0A1R4B4R0_9VIBR</name>
<reference evidence="1 2" key="1">
    <citation type="submission" date="2017-02" db="EMBL/GenBank/DDBJ databases">
        <authorList>
            <person name="Peterson S.W."/>
        </authorList>
    </citation>
    <scope>NUCLEOTIDE SEQUENCE [LARGE SCALE GENOMIC DNA]</scope>
    <source>
        <strain evidence="1 2">CECT 9027</strain>
    </source>
</reference>
<gene>
    <name evidence="1" type="ORF">VPAL9027_01874</name>
</gene>
<organism evidence="1 2">
    <name type="scientific">Vibrio palustris</name>
    <dbReference type="NCBI Taxonomy" id="1918946"/>
    <lineage>
        <taxon>Bacteria</taxon>
        <taxon>Pseudomonadati</taxon>
        <taxon>Pseudomonadota</taxon>
        <taxon>Gammaproteobacteria</taxon>
        <taxon>Vibrionales</taxon>
        <taxon>Vibrionaceae</taxon>
        <taxon>Vibrio</taxon>
    </lineage>
</organism>
<sequence>MCPLNENVYRNHKHPLCIPYLYIVLFSIKLQHYSENQHDAMFDSQTLIEYVTVY</sequence>